<dbReference type="RefSeq" id="WP_133587763.1">
    <property type="nucleotide sequence ID" value="NZ_SNVV01000001.1"/>
</dbReference>
<reference evidence="2 3" key="1">
    <citation type="submission" date="2019-03" db="EMBL/GenBank/DDBJ databases">
        <title>Genomic Encyclopedia of Type Strains, Phase IV (KMG-IV): sequencing the most valuable type-strain genomes for metagenomic binning, comparative biology and taxonomic classification.</title>
        <authorList>
            <person name="Goeker M."/>
        </authorList>
    </citation>
    <scope>NUCLEOTIDE SEQUENCE [LARGE SCALE GENOMIC DNA]</scope>
    <source>
        <strain evidence="2 3">DSM 12121</strain>
    </source>
</reference>
<proteinExistence type="predicted"/>
<dbReference type="EMBL" id="SNVV01000001">
    <property type="protein sequence ID" value="TDN56990.1"/>
    <property type="molecule type" value="Genomic_DNA"/>
</dbReference>
<feature type="domain" description="Exonuclease" evidence="1">
    <location>
        <begin position="25"/>
        <end position="172"/>
    </location>
</feature>
<protein>
    <submittedName>
        <fullName evidence="2">DNA polymerase-3 subunit epsilon</fullName>
    </submittedName>
</protein>
<dbReference type="SMART" id="SM00479">
    <property type="entry name" value="EXOIII"/>
    <property type="match status" value="1"/>
</dbReference>
<comment type="caution">
    <text evidence="2">The sequence shown here is derived from an EMBL/GenBank/DDBJ whole genome shotgun (WGS) entry which is preliminary data.</text>
</comment>
<evidence type="ECO:0000313" key="3">
    <source>
        <dbReference type="Proteomes" id="UP000295129"/>
    </source>
</evidence>
<gene>
    <name evidence="2" type="ORF">C7389_101372</name>
</gene>
<dbReference type="CDD" id="cd06127">
    <property type="entry name" value="DEDDh"/>
    <property type="match status" value="1"/>
</dbReference>
<dbReference type="GO" id="GO:0003676">
    <property type="term" value="F:nucleic acid binding"/>
    <property type="evidence" value="ECO:0007669"/>
    <property type="project" value="InterPro"/>
</dbReference>
<dbReference type="SUPFAM" id="SSF53098">
    <property type="entry name" value="Ribonuclease H-like"/>
    <property type="match status" value="1"/>
</dbReference>
<dbReference type="OrthoDB" id="5497329at2"/>
<name>A0A4R6EFF3_9RHOO</name>
<dbReference type="InterPro" id="IPR036397">
    <property type="entry name" value="RNaseH_sf"/>
</dbReference>
<keyword evidence="3" id="KW-1185">Reference proteome</keyword>
<dbReference type="AlphaFoldDB" id="A0A4R6EFF3"/>
<evidence type="ECO:0000259" key="1">
    <source>
        <dbReference type="SMART" id="SM00479"/>
    </source>
</evidence>
<dbReference type="InterPro" id="IPR012337">
    <property type="entry name" value="RNaseH-like_sf"/>
</dbReference>
<dbReference type="GO" id="GO:0004527">
    <property type="term" value="F:exonuclease activity"/>
    <property type="evidence" value="ECO:0007669"/>
    <property type="project" value="UniProtKB-ARBA"/>
</dbReference>
<organism evidence="2 3">
    <name type="scientific">Azoarcus indigens</name>
    <dbReference type="NCBI Taxonomy" id="29545"/>
    <lineage>
        <taxon>Bacteria</taxon>
        <taxon>Pseudomonadati</taxon>
        <taxon>Pseudomonadota</taxon>
        <taxon>Betaproteobacteria</taxon>
        <taxon>Rhodocyclales</taxon>
        <taxon>Zoogloeaceae</taxon>
        <taxon>Azoarcus</taxon>
    </lineage>
</organism>
<sequence length="195" mass="21327">MSNWLTRLLSGSSRPNTELPHFETRYVVVNTEASGLNPDSDRLLAVAALGIEDGVLDPRDSYYAAITPSADDALSGLLDFISGKPVVAFNADLQRALLGHTLGNRANALAQPLYLDLYYLLPALFTEKRELPGRLADWMALLDIETFQRHHALGDAWAIAQLFLAVQGRALSQGLATASALAEAEHAYRQLRRQA</sequence>
<accession>A0A4R6EFF3</accession>
<evidence type="ECO:0000313" key="2">
    <source>
        <dbReference type="EMBL" id="TDN56990.1"/>
    </source>
</evidence>
<dbReference type="Gene3D" id="3.30.420.10">
    <property type="entry name" value="Ribonuclease H-like superfamily/Ribonuclease H"/>
    <property type="match status" value="1"/>
</dbReference>
<dbReference type="InterPro" id="IPR013520">
    <property type="entry name" value="Ribonucl_H"/>
</dbReference>
<dbReference type="GO" id="GO:0006259">
    <property type="term" value="P:DNA metabolic process"/>
    <property type="evidence" value="ECO:0007669"/>
    <property type="project" value="UniProtKB-ARBA"/>
</dbReference>
<dbReference type="Proteomes" id="UP000295129">
    <property type="component" value="Unassembled WGS sequence"/>
</dbReference>